<feature type="region of interest" description="Disordered" evidence="1">
    <location>
        <begin position="158"/>
        <end position="181"/>
    </location>
</feature>
<feature type="transmembrane region" description="Helical" evidence="2">
    <location>
        <begin position="98"/>
        <end position="121"/>
    </location>
</feature>
<protein>
    <submittedName>
        <fullName evidence="3">Uncharacterized protein</fullName>
    </submittedName>
</protein>
<dbReference type="AlphaFoldDB" id="A0A9W8GEL3"/>
<dbReference type="OrthoDB" id="5594566at2759"/>
<feature type="transmembrane region" description="Helical" evidence="2">
    <location>
        <begin position="58"/>
        <end position="78"/>
    </location>
</feature>
<keyword evidence="2" id="KW-0472">Membrane</keyword>
<reference evidence="3" key="1">
    <citation type="submission" date="2022-07" db="EMBL/GenBank/DDBJ databases">
        <title>Phylogenomic reconstructions and comparative analyses of Kickxellomycotina fungi.</title>
        <authorList>
            <person name="Reynolds N.K."/>
            <person name="Stajich J.E."/>
            <person name="Barry K."/>
            <person name="Grigoriev I.V."/>
            <person name="Crous P."/>
            <person name="Smith M.E."/>
        </authorList>
    </citation>
    <scope>NUCLEOTIDE SEQUENCE</scope>
    <source>
        <strain evidence="3">NRRL 3115</strain>
    </source>
</reference>
<comment type="caution">
    <text evidence="3">The sequence shown here is derived from an EMBL/GenBank/DDBJ whole genome shotgun (WGS) entry which is preliminary data.</text>
</comment>
<evidence type="ECO:0000313" key="3">
    <source>
        <dbReference type="EMBL" id="KAJ2680908.1"/>
    </source>
</evidence>
<evidence type="ECO:0000313" key="4">
    <source>
        <dbReference type="Proteomes" id="UP001151518"/>
    </source>
</evidence>
<feature type="compositionally biased region" description="Low complexity" evidence="1">
    <location>
        <begin position="218"/>
        <end position="233"/>
    </location>
</feature>
<accession>A0A9W8GEL3</accession>
<organism evidence="3 4">
    <name type="scientific">Coemansia spiralis</name>
    <dbReference type="NCBI Taxonomy" id="417178"/>
    <lineage>
        <taxon>Eukaryota</taxon>
        <taxon>Fungi</taxon>
        <taxon>Fungi incertae sedis</taxon>
        <taxon>Zoopagomycota</taxon>
        <taxon>Kickxellomycotina</taxon>
        <taxon>Kickxellomycetes</taxon>
        <taxon>Kickxellales</taxon>
        <taxon>Kickxellaceae</taxon>
        <taxon>Coemansia</taxon>
    </lineage>
</organism>
<keyword evidence="2" id="KW-1133">Transmembrane helix</keyword>
<evidence type="ECO:0000256" key="2">
    <source>
        <dbReference type="SAM" id="Phobius"/>
    </source>
</evidence>
<gene>
    <name evidence="3" type="ORF">GGI25_000212</name>
</gene>
<sequence>MKFPHGNKNGLARGMSEKAVEAAIEVSLTPESADAPQTECAPSAVKMAALKKVRRNRILWLSIELVLFIILLALLIFHSFRLRNHMNSNTYVQWSSSWVMILLSVLLVIVALTIVITFYYYRTTLAWIADPATTDQNVLNPRGQSDVKRVGLRFFRESNRNTRRTATHPATNHTNSAHVPRNLHHEVQHDPALMQQPWLSGESRNSRAWRQMRAEQRSSSLSSPVTSPTSSGSQRRDPRHPPRTARKWQRRQLSHRPQQYHSSSRQQSSASD</sequence>
<keyword evidence="2" id="KW-0812">Transmembrane</keyword>
<dbReference type="EMBL" id="JANBTW010000002">
    <property type="protein sequence ID" value="KAJ2680908.1"/>
    <property type="molecule type" value="Genomic_DNA"/>
</dbReference>
<evidence type="ECO:0000256" key="1">
    <source>
        <dbReference type="SAM" id="MobiDB-lite"/>
    </source>
</evidence>
<feature type="region of interest" description="Disordered" evidence="1">
    <location>
        <begin position="194"/>
        <end position="272"/>
    </location>
</feature>
<feature type="compositionally biased region" description="Basic residues" evidence="1">
    <location>
        <begin position="241"/>
        <end position="254"/>
    </location>
</feature>
<feature type="compositionally biased region" description="Low complexity" evidence="1">
    <location>
        <begin position="255"/>
        <end position="272"/>
    </location>
</feature>
<feature type="compositionally biased region" description="Polar residues" evidence="1">
    <location>
        <begin position="168"/>
        <end position="177"/>
    </location>
</feature>
<name>A0A9W8GEL3_9FUNG</name>
<proteinExistence type="predicted"/>
<dbReference type="Proteomes" id="UP001151518">
    <property type="component" value="Unassembled WGS sequence"/>
</dbReference>